<dbReference type="InterPro" id="IPR000873">
    <property type="entry name" value="AMP-dep_synth/lig_dom"/>
</dbReference>
<dbReference type="EMBL" id="JACHJD010000021">
    <property type="protein sequence ID" value="MBB5108909.1"/>
    <property type="molecule type" value="Genomic_DNA"/>
</dbReference>
<evidence type="ECO:0000313" key="6">
    <source>
        <dbReference type="Proteomes" id="UP000549009"/>
    </source>
</evidence>
<dbReference type="AlphaFoldDB" id="A0A5P2X2S7"/>
<dbReference type="InterPro" id="IPR020845">
    <property type="entry name" value="AMP-binding_CS"/>
</dbReference>
<dbReference type="KEGG" id="sspb:CP982_00900"/>
<dbReference type="GO" id="GO:0031177">
    <property type="term" value="F:phosphopantetheine binding"/>
    <property type="evidence" value="ECO:0007669"/>
    <property type="project" value="TreeGrafter"/>
</dbReference>
<dbReference type="Gene3D" id="3.40.50.980">
    <property type="match status" value="2"/>
</dbReference>
<dbReference type="GO" id="GO:0044550">
    <property type="term" value="P:secondary metabolite biosynthetic process"/>
    <property type="evidence" value="ECO:0007669"/>
    <property type="project" value="TreeGrafter"/>
</dbReference>
<keyword evidence="6" id="KW-1185">Reference proteome</keyword>
<dbReference type="PANTHER" id="PTHR45527:SF10">
    <property type="entry name" value="PYOCHELIN SYNTHASE PCHF"/>
    <property type="match status" value="1"/>
</dbReference>
<organism evidence="4 5">
    <name type="scientific">Streptomyces spectabilis</name>
    <dbReference type="NCBI Taxonomy" id="68270"/>
    <lineage>
        <taxon>Bacteria</taxon>
        <taxon>Bacillati</taxon>
        <taxon>Actinomycetota</taxon>
        <taxon>Actinomycetes</taxon>
        <taxon>Kitasatosporales</taxon>
        <taxon>Streptomycetaceae</taxon>
        <taxon>Streptomyces</taxon>
    </lineage>
</organism>
<reference evidence="4 5" key="1">
    <citation type="submission" date="2017-09" db="EMBL/GenBank/DDBJ databases">
        <authorList>
            <person name="Lee N."/>
            <person name="Cho B.-K."/>
        </authorList>
    </citation>
    <scope>NUCLEOTIDE SEQUENCE [LARGE SCALE GENOMIC DNA]</scope>
    <source>
        <strain evidence="4 5">ATCC 27465</strain>
    </source>
</reference>
<dbReference type="SUPFAM" id="SSF56801">
    <property type="entry name" value="Acetyl-CoA synthetase-like"/>
    <property type="match status" value="1"/>
</dbReference>
<protein>
    <submittedName>
        <fullName evidence="4">Amino acid adenylation domain-containing protein</fullName>
    </submittedName>
    <submittedName>
        <fullName evidence="3">Surfactin family lipopeptide synthetase A</fullName>
    </submittedName>
</protein>
<keyword evidence="1" id="KW-0436">Ligase</keyword>
<dbReference type="Pfam" id="PF00501">
    <property type="entry name" value="AMP-binding"/>
    <property type="match status" value="1"/>
</dbReference>
<dbReference type="NCBIfam" id="TIGR01733">
    <property type="entry name" value="AA-adenyl-dom"/>
    <property type="match status" value="1"/>
</dbReference>
<dbReference type="InterPro" id="IPR010071">
    <property type="entry name" value="AA_adenyl_dom"/>
</dbReference>
<evidence type="ECO:0000313" key="4">
    <source>
        <dbReference type="EMBL" id="QEV57465.1"/>
    </source>
</evidence>
<dbReference type="PROSITE" id="PS00455">
    <property type="entry name" value="AMP_BINDING"/>
    <property type="match status" value="1"/>
</dbReference>
<dbReference type="EMBL" id="CP023690">
    <property type="protein sequence ID" value="QEV57465.1"/>
    <property type="molecule type" value="Genomic_DNA"/>
</dbReference>
<sequence length="565" mass="60557">MSNWPPPHPPAVTEWNDTARGYPRHETLVDLLDRAAAAHRDLPAVRTTAGTALTHGQLALESVELAVALHGTGVEPRTPVAVLMDHLPETVLALHAVVRAGAHYVPLDPRWPAARVARIVRSLGVRHLIASDSLRDEAYEITGQAGDVTSLLLLSAAADGSPAPSARWLTRPADGEEGERIWSAHHLPRGPAALTPPAADDLAYVIFTSGSTGDPKGVAVRHRSVVNLVDWFNRRNGVGPHDVLLQVAAFSFDLSVYDVFGVPAAGGSLLLLPAAELADPYAVSDALLDHGVTLWNSAPAAFTLVLLFAAESDRGDRGKLRRVFLSGDWVPLDTAPALKREFPGAVLVALGGATEACVWSNDFVVDRVDPAWSSIPYGHPMQNSRYYVLGPDLTPCHVGEAGELFIAGDCVTAGYVNDPALTEARFLPDPWAAGADERMYRTGDRARWTEAGWVEFLGRLDSQVKVRGFRVELGEVEQAARRLPGVDEAVAVTCGDPRDPALALALRMAAPESGRDILRLLADELPEYMLPGKIHAATALPVGPTGKVDRKSLARLFERAPAPQP</sequence>
<evidence type="ECO:0000256" key="1">
    <source>
        <dbReference type="ARBA" id="ARBA00022598"/>
    </source>
</evidence>
<evidence type="ECO:0000259" key="2">
    <source>
        <dbReference type="Pfam" id="PF00501"/>
    </source>
</evidence>
<reference evidence="3 6" key="2">
    <citation type="submission" date="2020-08" db="EMBL/GenBank/DDBJ databases">
        <title>Genomic Encyclopedia of Type Strains, Phase III (KMG-III): the genomes of soil and plant-associated and newly described type strains.</title>
        <authorList>
            <person name="Whitman W."/>
        </authorList>
    </citation>
    <scope>NUCLEOTIDE SEQUENCE [LARGE SCALE GENOMIC DNA]</scope>
    <source>
        <strain evidence="3 6">CECT 3146</strain>
    </source>
</reference>
<dbReference type="InterPro" id="IPR045851">
    <property type="entry name" value="AMP-bd_C_sf"/>
</dbReference>
<dbReference type="Gene3D" id="3.30.300.30">
    <property type="match status" value="1"/>
</dbReference>
<feature type="domain" description="AMP-dependent synthetase/ligase" evidence="2">
    <location>
        <begin position="32"/>
        <end position="415"/>
    </location>
</feature>
<dbReference type="Gene3D" id="2.30.38.10">
    <property type="entry name" value="Luciferase, Domain 3"/>
    <property type="match status" value="1"/>
</dbReference>
<name>A0A5P2X2S7_STRST</name>
<dbReference type="PANTHER" id="PTHR45527">
    <property type="entry name" value="NONRIBOSOMAL PEPTIDE SYNTHETASE"/>
    <property type="match status" value="1"/>
</dbReference>
<evidence type="ECO:0000313" key="3">
    <source>
        <dbReference type="EMBL" id="MBB5108909.1"/>
    </source>
</evidence>
<dbReference type="RefSeq" id="WP_150508678.1">
    <property type="nucleotide sequence ID" value="NZ_BMSQ01000017.1"/>
</dbReference>
<proteinExistence type="predicted"/>
<gene>
    <name evidence="4" type="ORF">CP982_00900</name>
    <name evidence="3" type="ORF">FHS40_008035</name>
</gene>
<dbReference type="Proteomes" id="UP000326505">
    <property type="component" value="Chromosome"/>
</dbReference>
<dbReference type="GO" id="GO:0043041">
    <property type="term" value="P:amino acid activation for nonribosomal peptide biosynthetic process"/>
    <property type="evidence" value="ECO:0007669"/>
    <property type="project" value="TreeGrafter"/>
</dbReference>
<dbReference type="OrthoDB" id="2472181at2"/>
<dbReference type="Proteomes" id="UP000549009">
    <property type="component" value="Unassembled WGS sequence"/>
</dbReference>
<evidence type="ECO:0000313" key="5">
    <source>
        <dbReference type="Proteomes" id="UP000326505"/>
    </source>
</evidence>
<accession>A0A5P2X2S7</accession>
<dbReference type="GO" id="GO:0016874">
    <property type="term" value="F:ligase activity"/>
    <property type="evidence" value="ECO:0007669"/>
    <property type="project" value="UniProtKB-KW"/>
</dbReference>
<dbReference type="GO" id="GO:0005737">
    <property type="term" value="C:cytoplasm"/>
    <property type="evidence" value="ECO:0007669"/>
    <property type="project" value="TreeGrafter"/>
</dbReference>